<evidence type="ECO:0000256" key="1">
    <source>
        <dbReference type="SAM" id="MobiDB-lite"/>
    </source>
</evidence>
<sequence>MSTPAADAGTWHPDPSFGRARRGRRRKRRPWHSDAQRDSERFLPRAPYKLYGKPSVVVKGNDEIKTLLDSARARGRVPGRRARLPVSSYMWNQGMVYALRTSCASSSTISSATASSPTPRLKSVLDTIDAAVAELPLTAKLAKALLDEFSSACKAWWGPRRCLAARRSDIVSANSVSSSSKIRHARYPYLCFTLHPSPPPFAPRSPPPPPPSIVVVVVPAVGSPRIPVPAPRIPPLQCAAWGCCRRICAGISPRTAQTPPLLPSRAGGEIAQVAPLIPIPDFGEGHTPPPFRCSLAPPNTPQLRFASIHSEIPRYTEIHGAGIYLRDGGRSAEAESARQLRGPRAGLALPYSASGLEAHRRVAEGVCRGIGEGARGRTGCMQVSARVSEGKIRLQVSYGE</sequence>
<proteinExistence type="predicted"/>
<gene>
    <name evidence="2" type="ORF">C8F04DRAFT_1349695</name>
</gene>
<accession>A0AAD6SUK7</accession>
<feature type="compositionally biased region" description="Basic residues" evidence="1">
    <location>
        <begin position="19"/>
        <end position="30"/>
    </location>
</feature>
<dbReference type="EMBL" id="JARJCM010000058">
    <property type="protein sequence ID" value="KAJ7034354.1"/>
    <property type="molecule type" value="Genomic_DNA"/>
</dbReference>
<reference evidence="2" key="1">
    <citation type="submission" date="2023-03" db="EMBL/GenBank/DDBJ databases">
        <title>Massive genome expansion in bonnet fungi (Mycena s.s.) driven by repeated elements and novel gene families across ecological guilds.</title>
        <authorList>
            <consortium name="Lawrence Berkeley National Laboratory"/>
            <person name="Harder C.B."/>
            <person name="Miyauchi S."/>
            <person name="Viragh M."/>
            <person name="Kuo A."/>
            <person name="Thoen E."/>
            <person name="Andreopoulos B."/>
            <person name="Lu D."/>
            <person name="Skrede I."/>
            <person name="Drula E."/>
            <person name="Henrissat B."/>
            <person name="Morin E."/>
            <person name="Kohler A."/>
            <person name="Barry K."/>
            <person name="LaButti K."/>
            <person name="Morin E."/>
            <person name="Salamov A."/>
            <person name="Lipzen A."/>
            <person name="Mereny Z."/>
            <person name="Hegedus B."/>
            <person name="Baldrian P."/>
            <person name="Stursova M."/>
            <person name="Weitz H."/>
            <person name="Taylor A."/>
            <person name="Grigoriev I.V."/>
            <person name="Nagy L.G."/>
            <person name="Martin F."/>
            <person name="Kauserud H."/>
        </authorList>
    </citation>
    <scope>NUCLEOTIDE SEQUENCE</scope>
    <source>
        <strain evidence="2">CBHHK200</strain>
    </source>
</reference>
<comment type="caution">
    <text evidence="2">The sequence shown here is derived from an EMBL/GenBank/DDBJ whole genome shotgun (WGS) entry which is preliminary data.</text>
</comment>
<protein>
    <submittedName>
        <fullName evidence="2">Uncharacterized protein</fullName>
    </submittedName>
</protein>
<keyword evidence="3" id="KW-1185">Reference proteome</keyword>
<evidence type="ECO:0000313" key="2">
    <source>
        <dbReference type="EMBL" id="KAJ7034354.1"/>
    </source>
</evidence>
<evidence type="ECO:0000313" key="3">
    <source>
        <dbReference type="Proteomes" id="UP001218188"/>
    </source>
</evidence>
<name>A0AAD6SUK7_9AGAR</name>
<organism evidence="2 3">
    <name type="scientific">Mycena alexandri</name>
    <dbReference type="NCBI Taxonomy" id="1745969"/>
    <lineage>
        <taxon>Eukaryota</taxon>
        <taxon>Fungi</taxon>
        <taxon>Dikarya</taxon>
        <taxon>Basidiomycota</taxon>
        <taxon>Agaricomycotina</taxon>
        <taxon>Agaricomycetes</taxon>
        <taxon>Agaricomycetidae</taxon>
        <taxon>Agaricales</taxon>
        <taxon>Marasmiineae</taxon>
        <taxon>Mycenaceae</taxon>
        <taxon>Mycena</taxon>
    </lineage>
</organism>
<feature type="region of interest" description="Disordered" evidence="1">
    <location>
        <begin position="1"/>
        <end position="38"/>
    </location>
</feature>
<dbReference type="Proteomes" id="UP001218188">
    <property type="component" value="Unassembled WGS sequence"/>
</dbReference>
<dbReference type="AlphaFoldDB" id="A0AAD6SUK7"/>